<dbReference type="PANTHER" id="PTHR12570">
    <property type="match status" value="1"/>
</dbReference>
<evidence type="ECO:0000313" key="8">
    <source>
        <dbReference type="Proteomes" id="UP001166286"/>
    </source>
</evidence>
<feature type="transmembrane region" description="Helical" evidence="6">
    <location>
        <begin position="302"/>
        <end position="322"/>
    </location>
</feature>
<dbReference type="SUPFAM" id="SSF103481">
    <property type="entry name" value="Multidrug resistance efflux transporter EmrE"/>
    <property type="match status" value="1"/>
</dbReference>
<evidence type="ECO:0000313" key="7">
    <source>
        <dbReference type="EMBL" id="KAK0512538.1"/>
    </source>
</evidence>
<feature type="compositionally biased region" description="Low complexity" evidence="5">
    <location>
        <begin position="468"/>
        <end position="486"/>
    </location>
</feature>
<dbReference type="InterPro" id="IPR008521">
    <property type="entry name" value="Mg_trans_NIPA"/>
</dbReference>
<dbReference type="EMBL" id="JAFEKC020000009">
    <property type="protein sequence ID" value="KAK0512538.1"/>
    <property type="molecule type" value="Genomic_DNA"/>
</dbReference>
<feature type="compositionally biased region" description="Polar residues" evidence="5">
    <location>
        <begin position="593"/>
        <end position="607"/>
    </location>
</feature>
<evidence type="ECO:0000256" key="3">
    <source>
        <dbReference type="ARBA" id="ARBA00022989"/>
    </source>
</evidence>
<keyword evidence="3 6" id="KW-1133">Transmembrane helix</keyword>
<feature type="compositionally biased region" description="Basic and acidic residues" evidence="5">
    <location>
        <begin position="440"/>
        <end position="449"/>
    </location>
</feature>
<dbReference type="PANTHER" id="PTHR12570:SF65">
    <property type="entry name" value="MAGNESIUM TRANSPORTER NIPA9-RELATED"/>
    <property type="match status" value="1"/>
</dbReference>
<comment type="caution">
    <text evidence="7">The sequence shown here is derived from an EMBL/GenBank/DDBJ whole genome shotgun (WGS) entry which is preliminary data.</text>
</comment>
<keyword evidence="2 6" id="KW-0812">Transmembrane</keyword>
<feature type="compositionally biased region" description="Polar residues" evidence="5">
    <location>
        <begin position="450"/>
        <end position="459"/>
    </location>
</feature>
<proteinExistence type="predicted"/>
<feature type="compositionally biased region" description="Basic and acidic residues" evidence="5">
    <location>
        <begin position="410"/>
        <end position="425"/>
    </location>
</feature>
<feature type="transmembrane region" description="Helical" evidence="6">
    <location>
        <begin position="173"/>
        <end position="193"/>
    </location>
</feature>
<gene>
    <name evidence="7" type="ORF">JMJ35_004555</name>
</gene>
<evidence type="ECO:0000256" key="5">
    <source>
        <dbReference type="SAM" id="MobiDB-lite"/>
    </source>
</evidence>
<feature type="transmembrane region" description="Helical" evidence="6">
    <location>
        <begin position="240"/>
        <end position="259"/>
    </location>
</feature>
<evidence type="ECO:0000256" key="4">
    <source>
        <dbReference type="ARBA" id="ARBA00023136"/>
    </source>
</evidence>
<dbReference type="GO" id="GO:0016020">
    <property type="term" value="C:membrane"/>
    <property type="evidence" value="ECO:0007669"/>
    <property type="project" value="UniProtKB-SubCell"/>
</dbReference>
<sequence length="655" mass="71513">MAATIADSGPPESKLREWSSLIGIVTAIVGNILISFALNIQRYAHIRLRREHDEKAGGWSDGRSQNGNRDYGTQQVEIAEERAQLNLETLPEEVPTKKGQYSNGYGSNSALAEGVSLHSRSSSESTVKQSEKLKPHPDRKTYLKSPYWWAGIVLMTAGEAGNFLAYGFAPASIVSPLGVVALVSNCIIAPVLLKERFRQRDFWGVLVAIAGAVTIVLSAKNSETKMGPRDVWAAITRWEFETYLGITAALIILLMWASGRYGEKTILIDLGLVGLFGGYTALSTKGVASLLSDTLWRALTFPITYLLVFILVVTALMQIHYVNRALQRFDSTQVIPVQFVLFTISVIIGSAVLYRDFQSANADRFGKFFGGCALTFLGVYLITSGRAGGGGEEGLDETADEENAIDLVDEERYQDEVDHVEEPDHIRRRSSASVTFEQPMKAHDSRRSSEQQLDYSPTTPQTPPPFLSHTSSTSSRTTTRSESTASPLLHNPWQSDDSLIRPQARGNVASAPLLPPGAQQSNPSTPVRPTSLSRRSMARLTPGPLMSPLSSSLSAVVADSLLKGVDAPAARNRPRMSLPQSSKSRRVVRSSSGDVNMTESTPLTATQVAEERVEPNSPSKLVRPRSLSVTLGELFRLKRAREGKSRNGAEDDTHQ</sequence>
<accession>A0AA39R0D4</accession>
<feature type="transmembrane region" description="Helical" evidence="6">
    <location>
        <begin position="365"/>
        <end position="383"/>
    </location>
</feature>
<keyword evidence="8" id="KW-1185">Reference proteome</keyword>
<evidence type="ECO:0000256" key="1">
    <source>
        <dbReference type="ARBA" id="ARBA00004141"/>
    </source>
</evidence>
<evidence type="ECO:0008006" key="9">
    <source>
        <dbReference type="Google" id="ProtNLM"/>
    </source>
</evidence>
<evidence type="ECO:0000256" key="6">
    <source>
        <dbReference type="SAM" id="Phobius"/>
    </source>
</evidence>
<organism evidence="7 8">
    <name type="scientific">Cladonia borealis</name>
    <dbReference type="NCBI Taxonomy" id="184061"/>
    <lineage>
        <taxon>Eukaryota</taxon>
        <taxon>Fungi</taxon>
        <taxon>Dikarya</taxon>
        <taxon>Ascomycota</taxon>
        <taxon>Pezizomycotina</taxon>
        <taxon>Lecanoromycetes</taxon>
        <taxon>OSLEUM clade</taxon>
        <taxon>Lecanoromycetidae</taxon>
        <taxon>Lecanorales</taxon>
        <taxon>Lecanorineae</taxon>
        <taxon>Cladoniaceae</taxon>
        <taxon>Cladonia</taxon>
    </lineage>
</organism>
<name>A0AA39R0D4_9LECA</name>
<dbReference type="Pfam" id="PF05653">
    <property type="entry name" value="Mg_trans_NIPA"/>
    <property type="match status" value="1"/>
</dbReference>
<dbReference type="AlphaFoldDB" id="A0AA39R0D4"/>
<dbReference type="GO" id="GO:0015095">
    <property type="term" value="F:magnesium ion transmembrane transporter activity"/>
    <property type="evidence" value="ECO:0007669"/>
    <property type="project" value="InterPro"/>
</dbReference>
<protein>
    <recommendedName>
        <fullName evidence="9">DUF803 domain membrane protein</fullName>
    </recommendedName>
</protein>
<dbReference type="Proteomes" id="UP001166286">
    <property type="component" value="Unassembled WGS sequence"/>
</dbReference>
<feature type="transmembrane region" description="Helical" evidence="6">
    <location>
        <begin position="147"/>
        <end position="167"/>
    </location>
</feature>
<feature type="compositionally biased region" description="Basic and acidic residues" evidence="5">
    <location>
        <begin position="640"/>
        <end position="655"/>
    </location>
</feature>
<dbReference type="InterPro" id="IPR037185">
    <property type="entry name" value="EmrE-like"/>
</dbReference>
<feature type="region of interest" description="Disordered" evidence="5">
    <location>
        <begin position="568"/>
        <end position="655"/>
    </location>
</feature>
<evidence type="ECO:0000256" key="2">
    <source>
        <dbReference type="ARBA" id="ARBA00022692"/>
    </source>
</evidence>
<keyword evidence="4 6" id="KW-0472">Membrane</keyword>
<feature type="transmembrane region" description="Helical" evidence="6">
    <location>
        <begin position="20"/>
        <end position="40"/>
    </location>
</feature>
<feature type="region of interest" description="Disordered" evidence="5">
    <location>
        <begin position="409"/>
        <end position="533"/>
    </location>
</feature>
<reference evidence="7" key="1">
    <citation type="submission" date="2023-03" db="EMBL/GenBank/DDBJ databases">
        <title>Complete genome of Cladonia borealis.</title>
        <authorList>
            <person name="Park H."/>
        </authorList>
    </citation>
    <scope>NUCLEOTIDE SEQUENCE</scope>
    <source>
        <strain evidence="7">ANT050790</strain>
    </source>
</reference>
<feature type="transmembrane region" description="Helical" evidence="6">
    <location>
        <begin position="334"/>
        <end position="353"/>
    </location>
</feature>
<comment type="subcellular location">
    <subcellularLocation>
        <location evidence="1">Membrane</location>
        <topology evidence="1">Multi-pass membrane protein</topology>
    </subcellularLocation>
</comment>
<feature type="compositionally biased region" description="Polar residues" evidence="5">
    <location>
        <begin position="518"/>
        <end position="533"/>
    </location>
</feature>
<feature type="transmembrane region" description="Helical" evidence="6">
    <location>
        <begin position="202"/>
        <end position="220"/>
    </location>
</feature>